<proteinExistence type="predicted"/>
<evidence type="ECO:0000313" key="3">
    <source>
        <dbReference type="Proteomes" id="UP000016923"/>
    </source>
</evidence>
<dbReference type="EMBL" id="KE148156">
    <property type="protein sequence ID" value="EPE05340.1"/>
    <property type="molecule type" value="Genomic_DNA"/>
</dbReference>
<dbReference type="Proteomes" id="UP000016923">
    <property type="component" value="Unassembled WGS sequence"/>
</dbReference>
<feature type="domain" description="FAD dependent oxidoreductase" evidence="1">
    <location>
        <begin position="37"/>
        <end position="424"/>
    </location>
</feature>
<dbReference type="AlphaFoldDB" id="S3CWZ0"/>
<dbReference type="PANTHER" id="PTHR13847">
    <property type="entry name" value="SARCOSINE DEHYDROGENASE-RELATED"/>
    <property type="match status" value="1"/>
</dbReference>
<dbReference type="Gene3D" id="3.30.9.10">
    <property type="entry name" value="D-Amino Acid Oxidase, subunit A, domain 2"/>
    <property type="match status" value="1"/>
</dbReference>
<keyword evidence="3" id="KW-1185">Reference proteome</keyword>
<dbReference type="Gene3D" id="3.50.50.60">
    <property type="entry name" value="FAD/NAD(P)-binding domain"/>
    <property type="match status" value="1"/>
</dbReference>
<reference evidence="2 3" key="1">
    <citation type="journal article" date="2013" name="BMC Genomics">
        <title>The genome and transcriptome of the pine saprophyte Ophiostoma piceae, and a comparison with the bark beetle-associated pine pathogen Grosmannia clavigera.</title>
        <authorList>
            <person name="Haridas S."/>
            <person name="Wang Y."/>
            <person name="Lim L."/>
            <person name="Massoumi Alamouti S."/>
            <person name="Jackman S."/>
            <person name="Docking R."/>
            <person name="Robertson G."/>
            <person name="Birol I."/>
            <person name="Bohlmann J."/>
            <person name="Breuil C."/>
        </authorList>
    </citation>
    <scope>NUCLEOTIDE SEQUENCE [LARGE SCALE GENOMIC DNA]</scope>
    <source>
        <strain evidence="2 3">UAMH 11346</strain>
    </source>
</reference>
<name>S3CWZ0_OPHP1</name>
<dbReference type="STRING" id="1262450.S3CWZ0"/>
<protein>
    <submittedName>
        <fullName evidence="2">Fad dependent oxidoreductase superfamily</fullName>
    </submittedName>
</protein>
<organism evidence="2 3">
    <name type="scientific">Ophiostoma piceae (strain UAMH 11346)</name>
    <name type="common">Sap stain fungus</name>
    <dbReference type="NCBI Taxonomy" id="1262450"/>
    <lineage>
        <taxon>Eukaryota</taxon>
        <taxon>Fungi</taxon>
        <taxon>Dikarya</taxon>
        <taxon>Ascomycota</taxon>
        <taxon>Pezizomycotina</taxon>
        <taxon>Sordariomycetes</taxon>
        <taxon>Sordariomycetidae</taxon>
        <taxon>Ophiostomatales</taxon>
        <taxon>Ophiostomataceae</taxon>
        <taxon>Ophiostoma</taxon>
    </lineage>
</organism>
<dbReference type="InterPro" id="IPR006076">
    <property type="entry name" value="FAD-dep_OxRdtase"/>
</dbReference>
<gene>
    <name evidence="2" type="ORF">F503_02079</name>
</gene>
<dbReference type="PANTHER" id="PTHR13847:SF279">
    <property type="entry name" value="FAD DEPENDENT OXIDOREDUCTASE DOMAIN-CONTAINING PROTEIN-RELATED"/>
    <property type="match status" value="1"/>
</dbReference>
<sequence>MASSRLPVPNSTTSFWRSKPLSLDDHRTTAELPKKADVVVIGSGYSGASTVYHMLKMYEEKGLPIPSVVILEARQVCSGATGRNGGHLKPDPYVRPAEIAVTHGYEAALECANFERAHVPAVKKAIDEEGIDCDFVLTRCCDVLLTEDVASKLRAGVNMLRKAGLPTVVEDVYDGAAMDPKAAEQLSGVKGAKACFTYTAGHIFPYKFIHGLLNKCIDKYSVNLQTHTPVTVPIPAGPDPSDGRIPVTTARGVIRAQRVICATNAYTSSVLPEYSSRIVPVRGICSRIIPTNPATGPLQMSYIIRSSSTAYEYMIPRLDGSIIIGGARSEYLDKLDEWYDNVNDDALIPSVSNFFDGYMQRHFKGWEESGATTDRVWTGIMGYSSDNQPHVGPIPGRQNQYIIAGFTGHGMPQIFLSAKGLADMIVNGSQFKATGIPRLYQTTSDRITATTNATLELWKSNMSDLKSRL</sequence>
<dbReference type="eggNOG" id="ENOG502S0HA">
    <property type="taxonomic scope" value="Eukaryota"/>
</dbReference>
<dbReference type="SUPFAM" id="SSF51905">
    <property type="entry name" value="FAD/NAD(P)-binding domain"/>
    <property type="match status" value="1"/>
</dbReference>
<dbReference type="OMA" id="WNRNLML"/>
<dbReference type="OrthoDB" id="429143at2759"/>
<accession>S3CWZ0</accession>
<dbReference type="VEuPathDB" id="FungiDB:F503_02079"/>
<dbReference type="InterPro" id="IPR036188">
    <property type="entry name" value="FAD/NAD-bd_sf"/>
</dbReference>
<dbReference type="Pfam" id="PF01266">
    <property type="entry name" value="DAO"/>
    <property type="match status" value="1"/>
</dbReference>
<evidence type="ECO:0000259" key="1">
    <source>
        <dbReference type="Pfam" id="PF01266"/>
    </source>
</evidence>
<evidence type="ECO:0000313" key="2">
    <source>
        <dbReference type="EMBL" id="EPE05340.1"/>
    </source>
</evidence>
<dbReference type="HOGENOM" id="CLU_022730_0_1_1"/>
<dbReference type="GO" id="GO:0005737">
    <property type="term" value="C:cytoplasm"/>
    <property type="evidence" value="ECO:0007669"/>
    <property type="project" value="TreeGrafter"/>
</dbReference>